<reference evidence="3" key="1">
    <citation type="submission" date="2022-11" db="UniProtKB">
        <authorList>
            <consortium name="WormBaseParasite"/>
        </authorList>
    </citation>
    <scope>IDENTIFICATION</scope>
</reference>
<feature type="region of interest" description="Disordered" evidence="1">
    <location>
        <begin position="1"/>
        <end position="71"/>
    </location>
</feature>
<sequence length="110" mass="11708">MAALSGATQRGGEKAKQKADGIGTSGRGGSTDGDGPRWARCKSPPGAAPNRPSISRGRRESNRKPPYGRDALATHANGFRLCDHLPPLPPPETFASIDETFNQSPTFFFQ</sequence>
<organism evidence="2 3">
    <name type="scientific">Plectus sambesii</name>
    <dbReference type="NCBI Taxonomy" id="2011161"/>
    <lineage>
        <taxon>Eukaryota</taxon>
        <taxon>Metazoa</taxon>
        <taxon>Ecdysozoa</taxon>
        <taxon>Nematoda</taxon>
        <taxon>Chromadorea</taxon>
        <taxon>Plectida</taxon>
        <taxon>Plectina</taxon>
        <taxon>Plectoidea</taxon>
        <taxon>Plectidae</taxon>
        <taxon>Plectus</taxon>
    </lineage>
</organism>
<evidence type="ECO:0000313" key="3">
    <source>
        <dbReference type="WBParaSite" id="PSAMB.scaffold6924size8583.g29326.t1"/>
    </source>
</evidence>
<accession>A0A914X6F1</accession>
<name>A0A914X6F1_9BILA</name>
<protein>
    <submittedName>
        <fullName evidence="3">Uncharacterized protein</fullName>
    </submittedName>
</protein>
<dbReference type="AlphaFoldDB" id="A0A914X6F1"/>
<dbReference type="WBParaSite" id="PSAMB.scaffold6924size8583.g29326.t1">
    <property type="protein sequence ID" value="PSAMB.scaffold6924size8583.g29326.t1"/>
    <property type="gene ID" value="PSAMB.scaffold6924size8583.g29326"/>
</dbReference>
<feature type="compositionally biased region" description="Gly residues" evidence="1">
    <location>
        <begin position="23"/>
        <end position="32"/>
    </location>
</feature>
<dbReference type="Proteomes" id="UP000887566">
    <property type="component" value="Unplaced"/>
</dbReference>
<evidence type="ECO:0000256" key="1">
    <source>
        <dbReference type="SAM" id="MobiDB-lite"/>
    </source>
</evidence>
<proteinExistence type="predicted"/>
<keyword evidence="2" id="KW-1185">Reference proteome</keyword>
<evidence type="ECO:0000313" key="2">
    <source>
        <dbReference type="Proteomes" id="UP000887566"/>
    </source>
</evidence>